<reference evidence="6 7" key="1">
    <citation type="journal article" date="2016" name="Nat. Commun.">
        <title>Thousands of microbial genomes shed light on interconnected biogeochemical processes in an aquifer system.</title>
        <authorList>
            <person name="Anantharaman K."/>
            <person name="Brown C.T."/>
            <person name="Hug L.A."/>
            <person name="Sharon I."/>
            <person name="Castelle C.J."/>
            <person name="Probst A.J."/>
            <person name="Thomas B.C."/>
            <person name="Singh A."/>
            <person name="Wilkins M.J."/>
            <person name="Karaoz U."/>
            <person name="Brodie E.L."/>
            <person name="Williams K.H."/>
            <person name="Hubbard S.S."/>
            <person name="Banfield J.F."/>
        </authorList>
    </citation>
    <scope>NUCLEOTIDE SEQUENCE [LARGE SCALE GENOMIC DNA]</scope>
</reference>
<keyword evidence="1 3" id="KW-0697">Rotamase</keyword>
<dbReference type="SUPFAM" id="SSF50891">
    <property type="entry name" value="Cyclophilin-like"/>
    <property type="match status" value="1"/>
</dbReference>
<comment type="catalytic activity">
    <reaction evidence="3">
        <text>[protein]-peptidylproline (omega=180) = [protein]-peptidylproline (omega=0)</text>
        <dbReference type="Rhea" id="RHEA:16237"/>
        <dbReference type="Rhea" id="RHEA-COMP:10747"/>
        <dbReference type="Rhea" id="RHEA-COMP:10748"/>
        <dbReference type="ChEBI" id="CHEBI:83833"/>
        <dbReference type="ChEBI" id="CHEBI:83834"/>
        <dbReference type="EC" id="5.2.1.8"/>
    </reaction>
</comment>
<keyword evidence="4" id="KW-0812">Transmembrane</keyword>
<dbReference type="PRINTS" id="PR00153">
    <property type="entry name" value="CSAPPISMRASE"/>
</dbReference>
<evidence type="ECO:0000256" key="2">
    <source>
        <dbReference type="ARBA" id="ARBA00023235"/>
    </source>
</evidence>
<accession>A0A1G1ZL22</accession>
<dbReference type="PROSITE" id="PS50072">
    <property type="entry name" value="CSA_PPIASE_2"/>
    <property type="match status" value="1"/>
</dbReference>
<proteinExistence type="inferred from homology"/>
<protein>
    <recommendedName>
        <fullName evidence="3">Peptidyl-prolyl cis-trans isomerase</fullName>
        <shortName evidence="3">PPIase</shortName>
        <ecNumber evidence="3">5.2.1.8</ecNumber>
    </recommendedName>
</protein>
<name>A0A1G1ZL22_9BACT</name>
<dbReference type="STRING" id="1798406.A3A04_01850"/>
<organism evidence="6 7">
    <name type="scientific">Candidatus Harrisonbacteria bacterium RIFCSPLOWO2_01_FULL_40_28</name>
    <dbReference type="NCBI Taxonomy" id="1798406"/>
    <lineage>
        <taxon>Bacteria</taxon>
        <taxon>Candidatus Harrisoniibacteriota</taxon>
    </lineage>
</organism>
<keyword evidence="2 3" id="KW-0413">Isomerase</keyword>
<feature type="transmembrane region" description="Helical" evidence="4">
    <location>
        <begin position="6"/>
        <end position="26"/>
    </location>
</feature>
<sequence length="215" mass="23821">MSQSYVTYILIFVLVIVVIGGGVLIMQRFNKEKGEPIIVVNEAKITNMSHVIALSTSKGIIQFETYDADAPKTVRNFIDLVNKGFYDGIIFHRVIKNFMIQGGDPYCSRAETISLCGTGGPGYQFEDELNPVTDSYKNGYQRGVVAMANAGKNTNGSQFFIMLNDTPLPHDYTIFGRVVLGQEIVDLIGNVKTNTNDRPTERIVINKATVEKKSL</sequence>
<comment type="similarity">
    <text evidence="3">Belongs to the cyclophilin-type PPIase family.</text>
</comment>
<keyword evidence="4" id="KW-1133">Transmembrane helix</keyword>
<dbReference type="EC" id="5.2.1.8" evidence="3"/>
<evidence type="ECO:0000313" key="6">
    <source>
        <dbReference type="EMBL" id="OGY64836.1"/>
    </source>
</evidence>
<dbReference type="Gene3D" id="2.40.100.10">
    <property type="entry name" value="Cyclophilin-like"/>
    <property type="match status" value="1"/>
</dbReference>
<dbReference type="PANTHER" id="PTHR45625">
    <property type="entry name" value="PEPTIDYL-PROLYL CIS-TRANS ISOMERASE-RELATED"/>
    <property type="match status" value="1"/>
</dbReference>
<dbReference type="AlphaFoldDB" id="A0A1G1ZL22"/>
<dbReference type="InterPro" id="IPR002130">
    <property type="entry name" value="Cyclophilin-type_PPIase_dom"/>
</dbReference>
<dbReference type="Pfam" id="PF00160">
    <property type="entry name" value="Pro_isomerase"/>
    <property type="match status" value="1"/>
</dbReference>
<dbReference type="PANTHER" id="PTHR45625:SF4">
    <property type="entry name" value="PEPTIDYLPROLYL ISOMERASE DOMAIN AND WD REPEAT-CONTAINING PROTEIN 1"/>
    <property type="match status" value="1"/>
</dbReference>
<dbReference type="InterPro" id="IPR044666">
    <property type="entry name" value="Cyclophilin_A-like"/>
</dbReference>
<evidence type="ECO:0000256" key="4">
    <source>
        <dbReference type="SAM" id="Phobius"/>
    </source>
</evidence>
<evidence type="ECO:0000259" key="5">
    <source>
        <dbReference type="PROSITE" id="PS50072"/>
    </source>
</evidence>
<dbReference type="CDD" id="cd00317">
    <property type="entry name" value="cyclophilin"/>
    <property type="match status" value="1"/>
</dbReference>
<gene>
    <name evidence="6" type="ORF">A3A04_01850</name>
</gene>
<dbReference type="EMBL" id="MHJI01000031">
    <property type="protein sequence ID" value="OGY64836.1"/>
    <property type="molecule type" value="Genomic_DNA"/>
</dbReference>
<dbReference type="Proteomes" id="UP000178517">
    <property type="component" value="Unassembled WGS sequence"/>
</dbReference>
<evidence type="ECO:0000256" key="1">
    <source>
        <dbReference type="ARBA" id="ARBA00023110"/>
    </source>
</evidence>
<comment type="function">
    <text evidence="3">PPIases accelerate the folding of proteins. It catalyzes the cis-trans isomerization of proline imidic peptide bonds in oligopeptides.</text>
</comment>
<dbReference type="GO" id="GO:0003755">
    <property type="term" value="F:peptidyl-prolyl cis-trans isomerase activity"/>
    <property type="evidence" value="ECO:0007669"/>
    <property type="project" value="UniProtKB-UniRule"/>
</dbReference>
<evidence type="ECO:0000313" key="7">
    <source>
        <dbReference type="Proteomes" id="UP000178517"/>
    </source>
</evidence>
<keyword evidence="4" id="KW-0472">Membrane</keyword>
<evidence type="ECO:0000256" key="3">
    <source>
        <dbReference type="RuleBase" id="RU363019"/>
    </source>
</evidence>
<comment type="caution">
    <text evidence="6">The sequence shown here is derived from an EMBL/GenBank/DDBJ whole genome shotgun (WGS) entry which is preliminary data.</text>
</comment>
<feature type="domain" description="PPIase cyclophilin-type" evidence="5">
    <location>
        <begin position="48"/>
        <end position="210"/>
    </location>
</feature>
<dbReference type="InterPro" id="IPR029000">
    <property type="entry name" value="Cyclophilin-like_dom_sf"/>
</dbReference>